<dbReference type="InterPro" id="IPR050667">
    <property type="entry name" value="PPR-containing_protein"/>
</dbReference>
<organism evidence="2 3">
    <name type="scientific">Thanatephorus cucumeris (strain AG1-IB / isolate 7/3/14)</name>
    <name type="common">Lettuce bottom rot fungus</name>
    <name type="synonym">Rhizoctonia solani</name>
    <dbReference type="NCBI Taxonomy" id="1108050"/>
    <lineage>
        <taxon>Eukaryota</taxon>
        <taxon>Fungi</taxon>
        <taxon>Dikarya</taxon>
        <taxon>Basidiomycota</taxon>
        <taxon>Agaricomycotina</taxon>
        <taxon>Agaricomycetes</taxon>
        <taxon>Cantharellales</taxon>
        <taxon>Ceratobasidiaceae</taxon>
        <taxon>Rhizoctonia</taxon>
        <taxon>Rhizoctonia solani AG-1</taxon>
    </lineage>
</organism>
<protein>
    <recommendedName>
        <fullName evidence="4">PPR domain-containing protein</fullName>
    </recommendedName>
</protein>
<dbReference type="EMBL" id="LN679103">
    <property type="protein sequence ID" value="CEL59753.1"/>
    <property type="molecule type" value="Genomic_DNA"/>
</dbReference>
<dbReference type="PANTHER" id="PTHR47939">
    <property type="entry name" value="MEMBRANE-ASSOCIATED SALT-INDUCIBLE PROTEIN-LIKE"/>
    <property type="match status" value="1"/>
</dbReference>
<dbReference type="Gene3D" id="1.25.40.10">
    <property type="entry name" value="Tetratricopeptide repeat domain"/>
    <property type="match status" value="1"/>
</dbReference>
<evidence type="ECO:0008006" key="4">
    <source>
        <dbReference type="Google" id="ProtNLM"/>
    </source>
</evidence>
<evidence type="ECO:0000313" key="3">
    <source>
        <dbReference type="Proteomes" id="UP000059188"/>
    </source>
</evidence>
<reference evidence="2 3" key="1">
    <citation type="submission" date="2014-11" db="EMBL/GenBank/DDBJ databases">
        <authorList>
            <person name="Wibberg Daniel"/>
        </authorList>
    </citation>
    <scope>NUCLEOTIDE SEQUENCE [LARGE SCALE GENOMIC DNA]</scope>
    <source>
        <strain evidence="2">Rhizoctonia solani AG1-IB 7/3/14</strain>
    </source>
</reference>
<sequence>MQRVLLKPAILSQVAYRPVYSCVTRSFSSHTAHIGGGKERSSKTGKYTPVHVPRSEGQKPPISLRSLGKLLNGPITKGPKYKPKKKNIGCWSLRLYVRRIRGLVSSLAPAYATAAVEYVSSEPNLPETLRPRVMTKAVYFLLRAGNFPGALKIYRAMLADGFSPPEPLVAALYRGIKSNAARKTVIDPTSEIQLRDLSYPPSPLNQHHLASLLSTLEPLKRPELMEDIVTTYIARNSESCIGDPSVAASMIRAYHKAGQLDGCYNWFHKYKHYWAFKGGSIPASPYVCLMAASRKLMPSNTAALYRIVETMREDGVTLTIIVYNEILASELRNRNFRGIFSAFRSLEAGTHKLQPDAYTLSLIFDALWKNVTGPCHDIPISPNDILKQMLFSLPPSALTVHSSNAALRYFTHIGDFSSGIEIIKSMMIQHVSPNSLTVRWILEEVLKRCLVAFNTSASPQLCDWASLFLGGLTRDHLAHTSHLLDVVHSTRDDTQPHKLTRPTKDALFLVHKMFVSGRSSPAFTKEDQRKDFPALAQLHDLLYVCAYPACGI</sequence>
<name>A0A0B7FU46_THACB</name>
<dbReference type="InterPro" id="IPR011990">
    <property type="entry name" value="TPR-like_helical_dom_sf"/>
</dbReference>
<dbReference type="Proteomes" id="UP000059188">
    <property type="component" value="Unassembled WGS sequence"/>
</dbReference>
<keyword evidence="3" id="KW-1185">Reference proteome</keyword>
<dbReference type="PANTHER" id="PTHR47939:SF5">
    <property type="entry name" value="PENTACOTRIPEPTIDE-REPEAT REGION OF PRORP DOMAIN-CONTAINING PROTEIN"/>
    <property type="match status" value="1"/>
</dbReference>
<feature type="region of interest" description="Disordered" evidence="1">
    <location>
        <begin position="30"/>
        <end position="59"/>
    </location>
</feature>
<dbReference type="AlphaFoldDB" id="A0A0B7FU46"/>
<dbReference type="OrthoDB" id="185373at2759"/>
<gene>
    <name evidence="2" type="ORF">RSOLAG1IB_03686</name>
</gene>
<accession>A0A0B7FU46</accession>
<dbReference type="STRING" id="1108050.A0A0B7FU46"/>
<proteinExistence type="predicted"/>
<evidence type="ECO:0000313" key="2">
    <source>
        <dbReference type="EMBL" id="CEL59753.1"/>
    </source>
</evidence>
<evidence type="ECO:0000256" key="1">
    <source>
        <dbReference type="SAM" id="MobiDB-lite"/>
    </source>
</evidence>